<dbReference type="GO" id="GO:0006915">
    <property type="term" value="P:apoptotic process"/>
    <property type="evidence" value="ECO:0007669"/>
    <property type="project" value="UniProtKB-KW"/>
</dbReference>
<keyword evidence="5" id="KW-0053">Apoptosis</keyword>
<evidence type="ECO:0000256" key="13">
    <source>
        <dbReference type="ARBA" id="ARBA00038784"/>
    </source>
</evidence>
<feature type="transmembrane region" description="Helical" evidence="16">
    <location>
        <begin position="158"/>
        <end position="175"/>
    </location>
</feature>
<feature type="transmembrane region" description="Helical" evidence="16">
    <location>
        <begin position="187"/>
        <end position="207"/>
    </location>
</feature>
<keyword evidence="3" id="KW-1003">Cell membrane</keyword>
<dbReference type="Proteomes" id="UP001318040">
    <property type="component" value="Chromosome 4"/>
</dbReference>
<feature type="transmembrane region" description="Helical" evidence="16">
    <location>
        <begin position="248"/>
        <end position="271"/>
    </location>
</feature>
<evidence type="ECO:0000313" key="18">
    <source>
        <dbReference type="Proteomes" id="UP001318040"/>
    </source>
</evidence>
<reference evidence="19" key="1">
    <citation type="submission" date="2025-08" db="UniProtKB">
        <authorList>
            <consortium name="RefSeq"/>
        </authorList>
    </citation>
    <scope>IDENTIFICATION</scope>
    <source>
        <tissue evidence="19">Sperm</tissue>
    </source>
</reference>
<evidence type="ECO:0000256" key="6">
    <source>
        <dbReference type="ARBA" id="ARBA00022989"/>
    </source>
</evidence>
<name>A0AAJ7WLA3_PETMA</name>
<keyword evidence="9" id="KW-0325">Glycoprotein</keyword>
<protein>
    <recommendedName>
        <fullName evidence="14">Protein lifeguard 2</fullName>
    </recommendedName>
    <alternativeName>
        <fullName evidence="15">Fas apoptotic inhibitory molecule 2</fullName>
    </alternativeName>
</protein>
<evidence type="ECO:0000256" key="14">
    <source>
        <dbReference type="ARBA" id="ARBA00040576"/>
    </source>
</evidence>
<organism evidence="18 19">
    <name type="scientific">Petromyzon marinus</name>
    <name type="common">Sea lamprey</name>
    <dbReference type="NCBI Taxonomy" id="7757"/>
    <lineage>
        <taxon>Eukaryota</taxon>
        <taxon>Metazoa</taxon>
        <taxon>Chordata</taxon>
        <taxon>Craniata</taxon>
        <taxon>Vertebrata</taxon>
        <taxon>Cyclostomata</taxon>
        <taxon>Hyperoartia</taxon>
        <taxon>Petromyzontiformes</taxon>
        <taxon>Petromyzontidae</taxon>
        <taxon>Petromyzon</taxon>
    </lineage>
</organism>
<evidence type="ECO:0000256" key="8">
    <source>
        <dbReference type="ARBA" id="ARBA00023136"/>
    </source>
</evidence>
<evidence type="ECO:0000313" key="19">
    <source>
        <dbReference type="RefSeq" id="XP_032801964.1"/>
    </source>
</evidence>
<evidence type="ECO:0000256" key="1">
    <source>
        <dbReference type="ARBA" id="ARBA00004285"/>
    </source>
</evidence>
<evidence type="ECO:0000256" key="16">
    <source>
        <dbReference type="RuleBase" id="RU004379"/>
    </source>
</evidence>
<dbReference type="GO" id="GO:0005783">
    <property type="term" value="C:endoplasmic reticulum"/>
    <property type="evidence" value="ECO:0007669"/>
    <property type="project" value="TreeGrafter"/>
</dbReference>
<evidence type="ECO:0000256" key="4">
    <source>
        <dbReference type="ARBA" id="ARBA00022692"/>
    </source>
</evidence>
<feature type="compositionally biased region" description="Pro residues" evidence="17">
    <location>
        <begin position="22"/>
        <end position="35"/>
    </location>
</feature>
<evidence type="ECO:0000256" key="12">
    <source>
        <dbReference type="ARBA" id="ARBA00038174"/>
    </source>
</evidence>
<dbReference type="GO" id="GO:0045211">
    <property type="term" value="C:postsynaptic membrane"/>
    <property type="evidence" value="ECO:0007669"/>
    <property type="project" value="UniProtKB-SubCell"/>
</dbReference>
<evidence type="ECO:0000256" key="10">
    <source>
        <dbReference type="ARBA" id="ARBA00023257"/>
    </source>
</evidence>
<comment type="similarity">
    <text evidence="12">Belongs to the BI1 family. LFG subfamily.</text>
</comment>
<feature type="transmembrane region" description="Helical" evidence="16">
    <location>
        <begin position="219"/>
        <end position="242"/>
    </location>
</feature>
<evidence type="ECO:0000256" key="17">
    <source>
        <dbReference type="SAM" id="MobiDB-lite"/>
    </source>
</evidence>
<dbReference type="GO" id="GO:2001234">
    <property type="term" value="P:negative regulation of apoptotic signaling pathway"/>
    <property type="evidence" value="ECO:0007669"/>
    <property type="project" value="TreeGrafter"/>
</dbReference>
<proteinExistence type="inferred from homology"/>
<feature type="region of interest" description="Disordered" evidence="17">
    <location>
        <begin position="1"/>
        <end position="56"/>
    </location>
</feature>
<feature type="transmembrane region" description="Helical" evidence="16">
    <location>
        <begin position="283"/>
        <end position="304"/>
    </location>
</feature>
<comment type="subcellular location">
    <subcellularLocation>
        <location evidence="2">Cell membrane</location>
        <topology evidence="2">Multi-pass membrane protein</topology>
    </subcellularLocation>
    <subcellularLocation>
        <location evidence="1">Membrane raft</location>
    </subcellularLocation>
    <subcellularLocation>
        <location evidence="11">Postsynaptic cell membrane</location>
    </subcellularLocation>
</comment>
<sequence>MAMPTAPPSYAEATSGKGGAAYPPPVPPPPVPPPQLGWAYTNNNNSSSSNNAGPAPSYGQAYTSPSYTPYTDTSSNIGDSFSSNTWEDKNLRRVFIRKVYAILMLQLLVTFGIVAIFTLCEPVGYYVKRNPILYWSSYAVFLVTYLVLACCKEPRRRFPLNIILLSIFTLAMSYMTGTLASFYSTRSVMLCFGITALVCFSVTIFCFQTKFDFTTCHGLLFVLLMALVLTGLVAAIAVPFGYMPWLHVVYGGLGAVVFTLFLAYDTQLLIGNRRYAISPEEHIFASLNLYMDLVYIFMFLLQIFGSRE</sequence>
<keyword evidence="7" id="KW-0770">Synapse</keyword>
<keyword evidence="8 16" id="KW-0472">Membrane</keyword>
<dbReference type="CDD" id="cd10428">
    <property type="entry name" value="LFG_like"/>
    <property type="match status" value="1"/>
</dbReference>
<dbReference type="InterPro" id="IPR006214">
    <property type="entry name" value="Bax_inhibitor_1-related"/>
</dbReference>
<dbReference type="Pfam" id="PF01027">
    <property type="entry name" value="Bax1-I"/>
    <property type="match status" value="1"/>
</dbReference>
<accession>A0AAJ7WLA3</accession>
<evidence type="ECO:0000256" key="11">
    <source>
        <dbReference type="ARBA" id="ARBA00034100"/>
    </source>
</evidence>
<evidence type="ECO:0000256" key="3">
    <source>
        <dbReference type="ARBA" id="ARBA00022475"/>
    </source>
</evidence>
<dbReference type="GeneID" id="116938652"/>
<feature type="compositionally biased region" description="Low complexity" evidence="17">
    <location>
        <begin position="42"/>
        <end position="51"/>
    </location>
</feature>
<keyword evidence="18" id="KW-1185">Reference proteome</keyword>
<dbReference type="PANTHER" id="PTHR23291:SF18">
    <property type="entry name" value="PROTEIN LIFEGUARD 2"/>
    <property type="match status" value="1"/>
</dbReference>
<evidence type="ECO:0000256" key="5">
    <source>
        <dbReference type="ARBA" id="ARBA00022703"/>
    </source>
</evidence>
<feature type="transmembrane region" description="Helical" evidence="16">
    <location>
        <begin position="132"/>
        <end position="151"/>
    </location>
</feature>
<dbReference type="GO" id="GO:0045121">
    <property type="term" value="C:membrane raft"/>
    <property type="evidence" value="ECO:0007669"/>
    <property type="project" value="UniProtKB-SubCell"/>
</dbReference>
<keyword evidence="4 16" id="KW-0812">Transmembrane</keyword>
<feature type="transmembrane region" description="Helical" evidence="16">
    <location>
        <begin position="99"/>
        <end position="120"/>
    </location>
</feature>
<gene>
    <name evidence="19" type="primary">LOC116938652</name>
</gene>
<dbReference type="RefSeq" id="XP_032801964.1">
    <property type="nucleotide sequence ID" value="XM_032946073.1"/>
</dbReference>
<keyword evidence="10" id="KW-0628">Postsynaptic cell membrane</keyword>
<dbReference type="GO" id="GO:0005794">
    <property type="term" value="C:Golgi apparatus"/>
    <property type="evidence" value="ECO:0007669"/>
    <property type="project" value="TreeGrafter"/>
</dbReference>
<evidence type="ECO:0000256" key="15">
    <source>
        <dbReference type="ARBA" id="ARBA00042941"/>
    </source>
</evidence>
<keyword evidence="6 16" id="KW-1133">Transmembrane helix</keyword>
<dbReference type="AlphaFoldDB" id="A0AAJ7WLA3"/>
<comment type="subunit">
    <text evidence="13">Interacts with FAS/TNFRSF6 and BAX.</text>
</comment>
<evidence type="ECO:0000256" key="9">
    <source>
        <dbReference type="ARBA" id="ARBA00023180"/>
    </source>
</evidence>
<evidence type="ECO:0000256" key="7">
    <source>
        <dbReference type="ARBA" id="ARBA00023018"/>
    </source>
</evidence>
<evidence type="ECO:0000256" key="2">
    <source>
        <dbReference type="ARBA" id="ARBA00004651"/>
    </source>
</evidence>
<dbReference type="PANTHER" id="PTHR23291">
    <property type="entry name" value="BAX INHIBITOR-RELATED"/>
    <property type="match status" value="1"/>
</dbReference>